<sequence length="474" mass="51358">MLIRNAEIYAQGVADLRLFQGRIVDIGALKPGVGEEVLEADGSALLPGLHDHHIHLAALAARRSSVLCGPPEVQNKEALAARLAEPGMGWLRGIGYHESVAGMLDAGTLDRMAGDRPVRIQHRGGRMWFLNSAALDILLAQSAPPPGLEKVTGKFTGRLFDEDGWLKQALGSTPPDFADISAELASHGVTGITDMSPANDPEMAHHFHAQQQAGRLLQHCLLAGTLKLTEAGFDDGLQLGPAKLHLHEAELPEMESVISFIQTAHEQGRPVAIHCVTETELVFALAMLEEAGTMPGDRIEHASVTPDPLLAQIARMGLRVVSQPHFIAERGDRYRQDVEVRDQPYLYRLKAFIDAGVSLAAGSDAPFGKPDPWASMAAAISRSTSDGYIMGVDEALTPEEALDLYLADPVDLARTRNIEVEAPADLCLLDRSWTEARKRLSAEYVRATIIGGSVVYDRVDQSPLQSRLRIEAFA</sequence>
<dbReference type="AlphaFoldDB" id="A0A501PHI0"/>
<dbReference type="PANTHER" id="PTHR22642:SF2">
    <property type="entry name" value="PROTEIN LONG AFTER FAR-RED 3"/>
    <property type="match status" value="1"/>
</dbReference>
<dbReference type="Pfam" id="PF07969">
    <property type="entry name" value="Amidohydro_3"/>
    <property type="match status" value="1"/>
</dbReference>
<evidence type="ECO:0000259" key="1">
    <source>
        <dbReference type="Pfam" id="PF07969"/>
    </source>
</evidence>
<dbReference type="InterPro" id="IPR011059">
    <property type="entry name" value="Metal-dep_hydrolase_composite"/>
</dbReference>
<protein>
    <submittedName>
        <fullName evidence="2">Amidohydrolase family protein</fullName>
    </submittedName>
</protein>
<comment type="caution">
    <text evidence="2">The sequence shown here is derived from an EMBL/GenBank/DDBJ whole genome shotgun (WGS) entry which is preliminary data.</text>
</comment>
<gene>
    <name evidence="2" type="ORF">FIV46_10385</name>
</gene>
<evidence type="ECO:0000313" key="2">
    <source>
        <dbReference type="EMBL" id="TPD59879.1"/>
    </source>
</evidence>
<dbReference type="Gene3D" id="3.20.20.140">
    <property type="entry name" value="Metal-dependent hydrolases"/>
    <property type="match status" value="2"/>
</dbReference>
<dbReference type="EMBL" id="VFIY01000010">
    <property type="protein sequence ID" value="TPD59879.1"/>
    <property type="molecule type" value="Genomic_DNA"/>
</dbReference>
<dbReference type="RefSeq" id="WP_139940850.1">
    <property type="nucleotide sequence ID" value="NZ_JBHSYP010000006.1"/>
</dbReference>
<accession>A0A501PHI0</accession>
<dbReference type="Proteomes" id="UP000319148">
    <property type="component" value="Unassembled WGS sequence"/>
</dbReference>
<dbReference type="InterPro" id="IPR032466">
    <property type="entry name" value="Metal_Hydrolase"/>
</dbReference>
<reference evidence="3" key="1">
    <citation type="submission" date="2019-06" db="EMBL/GenBank/DDBJ databases">
        <title>The complete genome of Emcibacter congregatus ZYLT.</title>
        <authorList>
            <person name="Zhao Z."/>
        </authorList>
    </citation>
    <scope>NUCLEOTIDE SEQUENCE [LARGE SCALE GENOMIC DNA]</scope>
    <source>
        <strain evidence="3">MCCC 1A06723</strain>
    </source>
</reference>
<dbReference type="SUPFAM" id="SSF51338">
    <property type="entry name" value="Composite domain of metallo-dependent hydrolases"/>
    <property type="match status" value="1"/>
</dbReference>
<keyword evidence="2" id="KW-0378">Hydrolase</keyword>
<dbReference type="OrthoDB" id="9811399at2"/>
<dbReference type="InterPro" id="IPR013108">
    <property type="entry name" value="Amidohydro_3"/>
</dbReference>
<name>A0A501PHI0_9PROT</name>
<keyword evidence="3" id="KW-1185">Reference proteome</keyword>
<dbReference type="SUPFAM" id="SSF51556">
    <property type="entry name" value="Metallo-dependent hydrolases"/>
    <property type="match status" value="1"/>
</dbReference>
<dbReference type="GO" id="GO:0016810">
    <property type="term" value="F:hydrolase activity, acting on carbon-nitrogen (but not peptide) bonds"/>
    <property type="evidence" value="ECO:0007669"/>
    <property type="project" value="InterPro"/>
</dbReference>
<dbReference type="PANTHER" id="PTHR22642">
    <property type="entry name" value="IMIDAZOLONEPROPIONASE"/>
    <property type="match status" value="1"/>
</dbReference>
<dbReference type="Gene3D" id="2.30.40.10">
    <property type="entry name" value="Urease, subunit C, domain 1"/>
    <property type="match status" value="1"/>
</dbReference>
<feature type="domain" description="Amidohydrolase 3" evidence="1">
    <location>
        <begin position="36"/>
        <end position="456"/>
    </location>
</feature>
<evidence type="ECO:0000313" key="3">
    <source>
        <dbReference type="Proteomes" id="UP000319148"/>
    </source>
</evidence>
<organism evidence="2 3">
    <name type="scientific">Emcibacter nanhaiensis</name>
    <dbReference type="NCBI Taxonomy" id="1505037"/>
    <lineage>
        <taxon>Bacteria</taxon>
        <taxon>Pseudomonadati</taxon>
        <taxon>Pseudomonadota</taxon>
        <taxon>Alphaproteobacteria</taxon>
        <taxon>Emcibacterales</taxon>
        <taxon>Emcibacteraceae</taxon>
        <taxon>Emcibacter</taxon>
    </lineage>
</organism>
<dbReference type="Gene3D" id="3.10.310.70">
    <property type="match status" value="1"/>
</dbReference>
<proteinExistence type="predicted"/>